<dbReference type="SMART" id="SM00491">
    <property type="entry name" value="HELICc2"/>
    <property type="match status" value="1"/>
</dbReference>
<evidence type="ECO:0000256" key="18">
    <source>
        <dbReference type="ARBA" id="ARBA00082714"/>
    </source>
</evidence>
<comment type="cofactor">
    <cofactor evidence="1">
        <name>[4Fe-4S] cluster</name>
        <dbReference type="ChEBI" id="CHEBI:49883"/>
    </cofactor>
</comment>
<comment type="catalytic activity">
    <reaction evidence="17">
        <text>ATP + H2O = ADP + phosphate + H(+)</text>
        <dbReference type="Rhea" id="RHEA:13065"/>
        <dbReference type="ChEBI" id="CHEBI:15377"/>
        <dbReference type="ChEBI" id="CHEBI:15378"/>
        <dbReference type="ChEBI" id="CHEBI:30616"/>
        <dbReference type="ChEBI" id="CHEBI:43474"/>
        <dbReference type="ChEBI" id="CHEBI:456216"/>
        <dbReference type="EC" id="5.6.2.3"/>
    </reaction>
</comment>
<feature type="compositionally biased region" description="Low complexity" evidence="19">
    <location>
        <begin position="105"/>
        <end position="118"/>
    </location>
</feature>
<comment type="subcellular location">
    <subcellularLocation>
        <location evidence="2">Nucleus</location>
    </subcellularLocation>
</comment>
<dbReference type="PANTHER" id="PTHR11472">
    <property type="entry name" value="DNA REPAIR DEAD HELICASE RAD3/XP-D SUBFAMILY MEMBER"/>
    <property type="match status" value="1"/>
</dbReference>
<dbReference type="InterPro" id="IPR014013">
    <property type="entry name" value="Helic_SF1/SF2_ATP-bd_DinG/Rad3"/>
</dbReference>
<feature type="region of interest" description="Disordered" evidence="19">
    <location>
        <begin position="162"/>
        <end position="232"/>
    </location>
</feature>
<evidence type="ECO:0000256" key="13">
    <source>
        <dbReference type="ARBA" id="ARBA00023204"/>
    </source>
</evidence>
<evidence type="ECO:0000256" key="14">
    <source>
        <dbReference type="ARBA" id="ARBA00023235"/>
    </source>
</evidence>
<keyword evidence="11" id="KW-0408">Iron</keyword>
<evidence type="ECO:0000256" key="10">
    <source>
        <dbReference type="ARBA" id="ARBA00022840"/>
    </source>
</evidence>
<dbReference type="NCBIfam" id="TIGR00604">
    <property type="entry name" value="rad3"/>
    <property type="match status" value="1"/>
</dbReference>
<organism evidence="21 22">
    <name type="scientific">Littorina saxatilis</name>
    <dbReference type="NCBI Taxonomy" id="31220"/>
    <lineage>
        <taxon>Eukaryota</taxon>
        <taxon>Metazoa</taxon>
        <taxon>Spiralia</taxon>
        <taxon>Lophotrochozoa</taxon>
        <taxon>Mollusca</taxon>
        <taxon>Gastropoda</taxon>
        <taxon>Caenogastropoda</taxon>
        <taxon>Littorinimorpha</taxon>
        <taxon>Littorinoidea</taxon>
        <taxon>Littorinidae</taxon>
        <taxon>Littorina</taxon>
    </lineage>
</organism>
<reference evidence="21 22" key="1">
    <citation type="submission" date="2024-02" db="EMBL/GenBank/DDBJ databases">
        <title>Chromosome-scale genome assembly of the rough periwinkle Littorina saxatilis.</title>
        <authorList>
            <person name="De Jode A."/>
            <person name="Faria R."/>
            <person name="Formenti G."/>
            <person name="Sims Y."/>
            <person name="Smith T.P."/>
            <person name="Tracey A."/>
            <person name="Wood J.M.D."/>
            <person name="Zagrodzka Z.B."/>
            <person name="Johannesson K."/>
            <person name="Butlin R.K."/>
            <person name="Leder E.H."/>
        </authorList>
    </citation>
    <scope>NUCLEOTIDE SEQUENCE [LARGE SCALE GENOMIC DNA]</scope>
    <source>
        <strain evidence="21">Snail1</strain>
        <tissue evidence="21">Muscle</tissue>
    </source>
</reference>
<sequence length="1759" mass="189345">MASHQEYKIAGHSVLFPCKPYPSQFSMMDKIIKGIQRNQNCLLESPTGSGKSLALLCSALAWQTAEKKKMEEEKQSVCEGNSEVCQCSCHSHKPDATPQHPPTPASATVTTATAATSSASTSTATAASVCEAEKAQCDALKKSVDDDASMVIDDDSDEEFKPLKKFKEPGKTNMATRKKKVRLSIEYEDSPPTSPSLSPSTSTSSAHGVMAQRSDSDSKQSAPSPPNVSPCSHCACEKGAQKEAPRKVPKIFFGTRTHKQVAQIVRELKKTAYHDVPMTILASREHTCIHPQVSNMGNKNEGCENLMKDAGCRFKERVMKYQSQNAIKAMGLHSAWDLEDLVQLMKKKKACPYFLSRGLKDQSDLIICPYNYLVDPLIRESMEINLKGQIVMLDEAHNIEDCVREAASQTITQEQIQKALHDMDVLIEKGVKIADISKLRQMCHKLDTFIEDQSSSLTQHDFQQSYRMWSGFEIIAQLQRLDLGLQKYEELRTTLASIKAEEQEEKLYAGGQDVDMLSSPASSLFEQVFLVLKYLYKDDMKHAEDYRTSIVKSVKYVNASDMNGSWLSSRRNGGRKTAVEVYSLNFWCMNPAVGFADFEACRSVILTSGTLSPMDSFQSELGLPFPILLEANHIIKDSQVWVGAVGEGPNREKLQAVYRNMETFDFQDGLGQLILGVCRKIPKGVLCFLPSYKTLEKLTNRWKATGVWARMEEHKRVMSEPRGSDKMDFEQIIQGFYNTIHSCERNDGENGGVDGALFFAVCRGKVSEGMDFADNFARAVITVGIPYPNFKDLQVELKRKYNDKYQRSRGLLSGHLWYEIQAFRALNQALGRCIRHRKDWGALIIVDDRFVKSTNKYANGLSKWVRQKLRVHHSCTSMLESLSDFTKTRLEAEKLDESMNSSQIPSTPLTPASQTTTTTTALSPPTPLSTTHTTTADSRTPLHDVSNVATPSVSGTPRVTPATVTKDDIHHGKLLFPPRNDSAETAKSDDDVIVTGVSGPGSGGKTEMSSIGTKSGIKDLTPATNPPTLNDQDAVKLVSQASDNALNKVKKLLQTRQGQSLSSSTPVPLLPGSVAQSSMQPASGQTTIPSVHLPVLPGVQVSQGQGLPVLFAPAVSTGTVAGLRPTTQPSIMTAVSKLAQAANMAKAKPLQKKASAPALPDQALALMFGCAGVEQKMVLPTASAGKSASVSSAYPAAVAATGLRSPLSAGNAAQTASTSLSGEPSQMKTTSMMYLPLLDPSMKATLIKLPVASPTQTLLKLDPQFSKAVGVEILTVPAGIRHIVMAKTLEEATNLFERTLRMNDVSPKPGAAKPAMKSLLAGNVSAAQSGNASKPSSAAQSVNATKPSSAAQSLLASKAAAFPQGSSNAVTSARVTAAQQKDTSDAGSNALAKKSATVSPSVQQTKAVGQNNSQASDITTSPSLFGGSPTSQSPAGGTTSSIKPKPSPRSTAFRIPSPSKMRTRAGTNSPASTTARKNGSPTVVSPSPDMSCGANATRKTSDSAQECKRQVEGNLEEGGVKTLMRKRLFRNTPSKGAKPGSSSTNPGQALFSEVTSDGQITNAAGKASEATKARVLFAGVGHEGADTAEAEDEEKVERRVRGSKRRSLSLSESKHKKKRSEDLLDKDTTSSIKCTACGFSLLADIHESDFERRENMPTCLKGMADPSKPEVLYFKGTTVTERFNLPDSAVGDCRKQQSSGGVEASVQLIRCPGCISDDASSSAISLLGAKVTLTDAAAATSTGQMWIFTHMVTLTAEDK</sequence>
<dbReference type="GO" id="GO:0046872">
    <property type="term" value="F:metal ion binding"/>
    <property type="evidence" value="ECO:0007669"/>
    <property type="project" value="UniProtKB-KW"/>
</dbReference>
<dbReference type="SMART" id="SM00488">
    <property type="entry name" value="DEXDc2"/>
    <property type="match status" value="1"/>
</dbReference>
<dbReference type="GO" id="GO:0051539">
    <property type="term" value="F:4 iron, 4 sulfur cluster binding"/>
    <property type="evidence" value="ECO:0007669"/>
    <property type="project" value="UniProtKB-KW"/>
</dbReference>
<feature type="region of interest" description="Disordered" evidence="19">
    <location>
        <begin position="976"/>
        <end position="1030"/>
    </location>
</feature>
<dbReference type="InterPro" id="IPR045028">
    <property type="entry name" value="DinG/Rad3-like"/>
</dbReference>
<dbReference type="EC" id="5.6.2.3" evidence="16"/>
<keyword evidence="4" id="KW-0004">4Fe-4S</keyword>
<feature type="compositionally biased region" description="Polar residues" evidence="19">
    <location>
        <begin position="1396"/>
        <end position="1442"/>
    </location>
</feature>
<dbReference type="InterPro" id="IPR006554">
    <property type="entry name" value="Helicase-like_DEXD_c2"/>
</dbReference>
<dbReference type="InterPro" id="IPR006555">
    <property type="entry name" value="ATP-dep_Helicase_C"/>
</dbReference>
<accession>A0AAN9AJK1</accession>
<evidence type="ECO:0000256" key="3">
    <source>
        <dbReference type="ARBA" id="ARBA00008792"/>
    </source>
</evidence>
<evidence type="ECO:0000256" key="11">
    <source>
        <dbReference type="ARBA" id="ARBA00023004"/>
    </source>
</evidence>
<keyword evidence="8" id="KW-0378">Hydrolase</keyword>
<dbReference type="InterPro" id="IPR013020">
    <property type="entry name" value="Rad3/Chl1-like"/>
</dbReference>
<keyword evidence="22" id="KW-1185">Reference proteome</keyword>
<keyword evidence="12" id="KW-0411">Iron-sulfur</keyword>
<evidence type="ECO:0000256" key="16">
    <source>
        <dbReference type="ARBA" id="ARBA00044969"/>
    </source>
</evidence>
<evidence type="ECO:0000256" key="5">
    <source>
        <dbReference type="ARBA" id="ARBA00022723"/>
    </source>
</evidence>
<keyword evidence="14" id="KW-0413">Isomerase</keyword>
<dbReference type="InterPro" id="IPR027417">
    <property type="entry name" value="P-loop_NTPase"/>
</dbReference>
<comment type="caution">
    <text evidence="21">The sequence shown here is derived from an EMBL/GenBank/DDBJ whole genome shotgun (WGS) entry which is preliminary data.</text>
</comment>
<protein>
    <recommendedName>
        <fullName evidence="16">DNA 5'-3' helicase</fullName>
        <ecNumber evidence="16">5.6.2.3</ecNumber>
    </recommendedName>
    <alternativeName>
        <fullName evidence="18">DNA 5'-3' helicase FANCJ</fullName>
    </alternativeName>
</protein>
<evidence type="ECO:0000256" key="12">
    <source>
        <dbReference type="ARBA" id="ARBA00023014"/>
    </source>
</evidence>
<dbReference type="Pfam" id="PF06733">
    <property type="entry name" value="DEAD_2"/>
    <property type="match status" value="1"/>
</dbReference>
<evidence type="ECO:0000256" key="15">
    <source>
        <dbReference type="ARBA" id="ARBA00023242"/>
    </source>
</evidence>
<name>A0AAN9AJK1_9CAEN</name>
<keyword evidence="13" id="KW-0234">DNA repair</keyword>
<evidence type="ECO:0000256" key="19">
    <source>
        <dbReference type="SAM" id="MobiDB-lite"/>
    </source>
</evidence>
<comment type="similarity">
    <text evidence="3">Belongs to the DEAD box helicase family. DEAH subfamily.</text>
</comment>
<feature type="compositionally biased region" description="Polar residues" evidence="19">
    <location>
        <begin position="1465"/>
        <end position="1485"/>
    </location>
</feature>
<dbReference type="CDD" id="cd18788">
    <property type="entry name" value="SF2_C_XPD"/>
    <property type="match status" value="1"/>
</dbReference>
<feature type="compositionally biased region" description="Basic and acidic residues" evidence="19">
    <location>
        <begin position="1499"/>
        <end position="1511"/>
    </location>
</feature>
<dbReference type="GO" id="GO:0006289">
    <property type="term" value="P:nucleotide-excision repair"/>
    <property type="evidence" value="ECO:0007669"/>
    <property type="project" value="TreeGrafter"/>
</dbReference>
<dbReference type="GO" id="GO:0005634">
    <property type="term" value="C:nucleus"/>
    <property type="evidence" value="ECO:0007669"/>
    <property type="project" value="UniProtKB-SubCell"/>
</dbReference>
<feature type="compositionally biased region" description="Basic and acidic residues" evidence="19">
    <location>
        <begin position="981"/>
        <end position="990"/>
    </location>
</feature>
<evidence type="ECO:0000313" key="21">
    <source>
        <dbReference type="EMBL" id="KAK7088030.1"/>
    </source>
</evidence>
<keyword evidence="15" id="KW-0539">Nucleus</keyword>
<feature type="compositionally biased region" description="Polar residues" evidence="19">
    <location>
        <begin position="1373"/>
        <end position="1387"/>
    </location>
</feature>
<feature type="compositionally biased region" description="Low complexity" evidence="19">
    <location>
        <begin position="905"/>
        <end position="939"/>
    </location>
</feature>
<dbReference type="SUPFAM" id="SSF52540">
    <property type="entry name" value="P-loop containing nucleoside triphosphate hydrolases"/>
    <property type="match status" value="2"/>
</dbReference>
<feature type="compositionally biased region" description="Polar residues" evidence="19">
    <location>
        <begin position="947"/>
        <end position="957"/>
    </location>
</feature>
<feature type="compositionally biased region" description="Low complexity" evidence="19">
    <location>
        <begin position="195"/>
        <end position="205"/>
    </location>
</feature>
<dbReference type="GO" id="GO:0005524">
    <property type="term" value="F:ATP binding"/>
    <property type="evidence" value="ECO:0007669"/>
    <property type="project" value="UniProtKB-KW"/>
</dbReference>
<dbReference type="Proteomes" id="UP001374579">
    <property type="component" value="Unassembled WGS sequence"/>
</dbReference>
<evidence type="ECO:0000256" key="17">
    <source>
        <dbReference type="ARBA" id="ARBA00048954"/>
    </source>
</evidence>
<dbReference type="EMBL" id="JBAMIC010004070">
    <property type="protein sequence ID" value="KAK7088030.1"/>
    <property type="molecule type" value="Genomic_DNA"/>
</dbReference>
<dbReference type="InterPro" id="IPR010614">
    <property type="entry name" value="RAD3-like_helicase_DEAD"/>
</dbReference>
<keyword evidence="6" id="KW-0547">Nucleotide-binding</keyword>
<dbReference type="GO" id="GO:0016818">
    <property type="term" value="F:hydrolase activity, acting on acid anhydrides, in phosphorus-containing anhydrides"/>
    <property type="evidence" value="ECO:0007669"/>
    <property type="project" value="InterPro"/>
</dbReference>
<keyword evidence="9" id="KW-0347">Helicase</keyword>
<evidence type="ECO:0000256" key="4">
    <source>
        <dbReference type="ARBA" id="ARBA00022485"/>
    </source>
</evidence>
<dbReference type="PANTHER" id="PTHR11472:SF47">
    <property type="entry name" value="FANCONI ANEMIA GROUP J PROTEIN"/>
    <property type="match status" value="1"/>
</dbReference>
<evidence type="ECO:0000256" key="7">
    <source>
        <dbReference type="ARBA" id="ARBA00022763"/>
    </source>
</evidence>
<dbReference type="Gene3D" id="3.40.50.300">
    <property type="entry name" value="P-loop containing nucleotide triphosphate hydrolases"/>
    <property type="match status" value="3"/>
</dbReference>
<proteinExistence type="inferred from homology"/>
<feature type="region of interest" description="Disordered" evidence="19">
    <location>
        <begin position="92"/>
        <end position="118"/>
    </location>
</feature>
<feature type="region of interest" description="Disordered" evidence="19">
    <location>
        <begin position="1373"/>
        <end position="1550"/>
    </location>
</feature>
<keyword evidence="7" id="KW-0227">DNA damage</keyword>
<feature type="compositionally biased region" description="Polar residues" evidence="19">
    <location>
        <begin position="1540"/>
        <end position="1550"/>
    </location>
</feature>
<evidence type="ECO:0000256" key="6">
    <source>
        <dbReference type="ARBA" id="ARBA00022741"/>
    </source>
</evidence>
<feature type="region of interest" description="Disordered" evidence="19">
    <location>
        <begin position="895"/>
        <end position="963"/>
    </location>
</feature>
<gene>
    <name evidence="21" type="ORF">V1264_022005</name>
</gene>
<dbReference type="SMART" id="SM00487">
    <property type="entry name" value="DEXDc"/>
    <property type="match status" value="1"/>
</dbReference>
<dbReference type="GO" id="GO:0043139">
    <property type="term" value="F:5'-3' DNA helicase activity"/>
    <property type="evidence" value="ECO:0007669"/>
    <property type="project" value="UniProtKB-EC"/>
</dbReference>
<dbReference type="FunFam" id="3.40.50.300:FF:000731">
    <property type="entry name" value="Fanconi anemia group J protein homolog"/>
    <property type="match status" value="1"/>
</dbReference>
<evidence type="ECO:0000313" key="22">
    <source>
        <dbReference type="Proteomes" id="UP001374579"/>
    </source>
</evidence>
<evidence type="ECO:0000259" key="20">
    <source>
        <dbReference type="PROSITE" id="PS51193"/>
    </source>
</evidence>
<feature type="region of interest" description="Disordered" evidence="19">
    <location>
        <begin position="1584"/>
        <end position="1625"/>
    </location>
</feature>
<dbReference type="Pfam" id="PF13307">
    <property type="entry name" value="Helicase_C_2"/>
    <property type="match status" value="1"/>
</dbReference>
<keyword evidence="5" id="KW-0479">Metal-binding</keyword>
<evidence type="ECO:0000256" key="1">
    <source>
        <dbReference type="ARBA" id="ARBA00001966"/>
    </source>
</evidence>
<evidence type="ECO:0000256" key="2">
    <source>
        <dbReference type="ARBA" id="ARBA00004123"/>
    </source>
</evidence>
<dbReference type="PROSITE" id="PS51193">
    <property type="entry name" value="HELICASE_ATP_BIND_2"/>
    <property type="match status" value="1"/>
</dbReference>
<keyword evidence="10" id="KW-0067">ATP-binding</keyword>
<evidence type="ECO:0000256" key="8">
    <source>
        <dbReference type="ARBA" id="ARBA00022801"/>
    </source>
</evidence>
<dbReference type="InterPro" id="IPR014001">
    <property type="entry name" value="Helicase_ATP-bd"/>
</dbReference>
<feature type="domain" description="Helicase ATP-binding" evidence="20">
    <location>
        <begin position="10"/>
        <end position="443"/>
    </location>
</feature>
<evidence type="ECO:0000256" key="9">
    <source>
        <dbReference type="ARBA" id="ARBA00022806"/>
    </source>
</evidence>
<dbReference type="GO" id="GO:1990918">
    <property type="term" value="P:double-strand break repair involved in meiotic recombination"/>
    <property type="evidence" value="ECO:0007669"/>
    <property type="project" value="TreeGrafter"/>
</dbReference>
<dbReference type="GO" id="GO:0003677">
    <property type="term" value="F:DNA binding"/>
    <property type="evidence" value="ECO:0007669"/>
    <property type="project" value="InterPro"/>
</dbReference>